<evidence type="ECO:0000313" key="10">
    <source>
        <dbReference type="EMBL" id="KAK2143834.1"/>
    </source>
</evidence>
<dbReference type="SUPFAM" id="SSF49417">
    <property type="entry name" value="p53-like transcription factors"/>
    <property type="match status" value="1"/>
</dbReference>
<evidence type="ECO:0008006" key="12">
    <source>
        <dbReference type="Google" id="ProtNLM"/>
    </source>
</evidence>
<dbReference type="Pfam" id="PF13884">
    <property type="entry name" value="Peptidase_S74"/>
    <property type="match status" value="1"/>
</dbReference>
<dbReference type="PANTHER" id="PTHR13029:SF18">
    <property type="entry name" value="MYELIN REGULATORY FACTOR HOMOLOG 1"/>
    <property type="match status" value="1"/>
</dbReference>
<evidence type="ECO:0000256" key="4">
    <source>
        <dbReference type="ARBA" id="ARBA00023125"/>
    </source>
</evidence>
<comment type="subcellular location">
    <subcellularLocation>
        <location evidence="1">Membrane</location>
        <topology evidence="1">Single-pass membrane protein</topology>
    </subcellularLocation>
</comment>
<feature type="region of interest" description="Disordered" evidence="7">
    <location>
        <begin position="15"/>
        <end position="178"/>
    </location>
</feature>
<dbReference type="InterPro" id="IPR037141">
    <property type="entry name" value="NDT80_DNA-bd_dom_sf"/>
</dbReference>
<dbReference type="InterPro" id="IPR024061">
    <property type="entry name" value="NDT80_DNA-bd_dom"/>
</dbReference>
<dbReference type="AlphaFoldDB" id="A0AAD9IZM5"/>
<dbReference type="GO" id="GO:0005789">
    <property type="term" value="C:endoplasmic reticulum membrane"/>
    <property type="evidence" value="ECO:0007669"/>
    <property type="project" value="TreeGrafter"/>
</dbReference>
<dbReference type="GO" id="GO:0043565">
    <property type="term" value="F:sequence-specific DNA binding"/>
    <property type="evidence" value="ECO:0007669"/>
    <property type="project" value="TreeGrafter"/>
</dbReference>
<dbReference type="InterPro" id="IPR008967">
    <property type="entry name" value="p53-like_TF_DNA-bd_sf"/>
</dbReference>
<feature type="compositionally biased region" description="Low complexity" evidence="7">
    <location>
        <begin position="35"/>
        <end position="48"/>
    </location>
</feature>
<reference evidence="10" key="1">
    <citation type="journal article" date="2023" name="Mol. Biol. Evol.">
        <title>Third-Generation Sequencing Reveals the Adaptive Role of the Epigenome in Three Deep-Sea Polychaetes.</title>
        <authorList>
            <person name="Perez M."/>
            <person name="Aroh O."/>
            <person name="Sun Y."/>
            <person name="Lan Y."/>
            <person name="Juniper S.K."/>
            <person name="Young C.R."/>
            <person name="Angers B."/>
            <person name="Qian P.Y."/>
        </authorList>
    </citation>
    <scope>NUCLEOTIDE SEQUENCE</scope>
    <source>
        <strain evidence="10">P08H-3</strain>
    </source>
</reference>
<dbReference type="EMBL" id="JAODUP010000808">
    <property type="protein sequence ID" value="KAK2143834.1"/>
    <property type="molecule type" value="Genomic_DNA"/>
</dbReference>
<keyword evidence="5" id="KW-0472">Membrane</keyword>
<dbReference type="PANTHER" id="PTHR13029">
    <property type="match status" value="1"/>
</dbReference>
<dbReference type="Pfam" id="PF05224">
    <property type="entry name" value="NDT80_PhoG"/>
    <property type="match status" value="1"/>
</dbReference>
<evidence type="ECO:0000259" key="8">
    <source>
        <dbReference type="PROSITE" id="PS51517"/>
    </source>
</evidence>
<evidence type="ECO:0000256" key="7">
    <source>
        <dbReference type="SAM" id="MobiDB-lite"/>
    </source>
</evidence>
<proteinExistence type="predicted"/>
<keyword evidence="4 6" id="KW-0238">DNA-binding</keyword>
<evidence type="ECO:0000313" key="11">
    <source>
        <dbReference type="Proteomes" id="UP001208570"/>
    </source>
</evidence>
<accession>A0AAD9IZM5</accession>
<dbReference type="InterPro" id="IPR030392">
    <property type="entry name" value="S74_ICA"/>
</dbReference>
<dbReference type="GO" id="GO:0005634">
    <property type="term" value="C:nucleus"/>
    <property type="evidence" value="ECO:0007669"/>
    <property type="project" value="TreeGrafter"/>
</dbReference>
<dbReference type="PROSITE" id="PS51688">
    <property type="entry name" value="ICA"/>
    <property type="match status" value="1"/>
</dbReference>
<feature type="compositionally biased region" description="Low complexity" evidence="7">
    <location>
        <begin position="151"/>
        <end position="166"/>
    </location>
</feature>
<feature type="DNA-binding region" description="NDT80" evidence="6">
    <location>
        <begin position="146"/>
        <end position="409"/>
    </location>
</feature>
<keyword evidence="11" id="KW-1185">Reference proteome</keyword>
<gene>
    <name evidence="10" type="ORF">LSH36_808g00023</name>
</gene>
<sequence length="527" mass="58367">MLGGGAQRWRSVMVVLAGQFPESPPDSGSEPYSPPNDNNPQQHQDNGQYNVKPNGMPNMAPSAHHPMYMVGGHGPPTGPPHSHGPPSGPPNIHSSNSPPHVQHSSPPHHIQVPGQPPGHMRPYVYPMGMGNEPPKLQHPSANTSLPLNVHSLPNPESSLNNLSNQPAKKRKFSDSPNSTVNQHYIQQMVACMAPGLNIKQEPGLIDCTEDDFYDPQDVHGWSFPVCVSSFRIQVIARCRPPLNYRVDADKGFNFSPSDDSFVCQKKNHFQVTVHVGLSGAPKYVKTQEGVVKMVDNFFLHFNGIKAESVSQTIRVEQSQSDRTKRPFHPVKVELTPDQVNKFTVGRMHFSETTSNNMRKKGKPNPDQRYFMLVVALHAHHGDESYILAAHKSERIIVRASNPGQFDSDVDTLWNKGRSPDSVVHMGRVGINNDAPDEALTVHGNIHLTGALIQPSDKRAKTNIRELDTKEQLRNINLLKVYKYAYDERFANFAGLTDDEKEDTGVLAQELAEVLPDAVKETGDVVFT</sequence>
<comment type="caution">
    <text evidence="10">The sequence shown here is derived from an EMBL/GenBank/DDBJ whole genome shotgun (WGS) entry which is preliminary data.</text>
</comment>
<feature type="domain" description="NDT80" evidence="8">
    <location>
        <begin position="146"/>
        <end position="409"/>
    </location>
</feature>
<organism evidence="10 11">
    <name type="scientific">Paralvinella palmiformis</name>
    <dbReference type="NCBI Taxonomy" id="53620"/>
    <lineage>
        <taxon>Eukaryota</taxon>
        <taxon>Metazoa</taxon>
        <taxon>Spiralia</taxon>
        <taxon>Lophotrochozoa</taxon>
        <taxon>Annelida</taxon>
        <taxon>Polychaeta</taxon>
        <taxon>Sedentaria</taxon>
        <taxon>Canalipalpata</taxon>
        <taxon>Terebellida</taxon>
        <taxon>Terebelliformia</taxon>
        <taxon>Alvinellidae</taxon>
        <taxon>Paralvinella</taxon>
    </lineage>
</organism>
<evidence type="ECO:0000256" key="3">
    <source>
        <dbReference type="ARBA" id="ARBA00022989"/>
    </source>
</evidence>
<evidence type="ECO:0000256" key="1">
    <source>
        <dbReference type="ARBA" id="ARBA00004167"/>
    </source>
</evidence>
<feature type="domain" description="Peptidase S74" evidence="9">
    <location>
        <begin position="455"/>
        <end position="527"/>
    </location>
</feature>
<keyword evidence="3" id="KW-1133">Transmembrane helix</keyword>
<dbReference type="FunFam" id="2.60.40.1390:FF:000013">
    <property type="entry name" value="Uncharacterized protein"/>
    <property type="match status" value="1"/>
</dbReference>
<evidence type="ECO:0000256" key="5">
    <source>
        <dbReference type="ARBA" id="ARBA00023136"/>
    </source>
</evidence>
<dbReference type="GO" id="GO:0003700">
    <property type="term" value="F:DNA-binding transcription factor activity"/>
    <property type="evidence" value="ECO:0007669"/>
    <property type="project" value="UniProtKB-UniRule"/>
</dbReference>
<evidence type="ECO:0000256" key="6">
    <source>
        <dbReference type="PROSITE-ProRule" id="PRU00850"/>
    </source>
</evidence>
<dbReference type="GO" id="GO:0016540">
    <property type="term" value="P:protein autoprocessing"/>
    <property type="evidence" value="ECO:0007669"/>
    <property type="project" value="TreeGrafter"/>
</dbReference>
<evidence type="ECO:0000259" key="9">
    <source>
        <dbReference type="PROSITE" id="PS51688"/>
    </source>
</evidence>
<dbReference type="InterPro" id="IPR051577">
    <property type="entry name" value="MRF-like"/>
</dbReference>
<name>A0AAD9IZM5_9ANNE</name>
<dbReference type="Proteomes" id="UP001208570">
    <property type="component" value="Unassembled WGS sequence"/>
</dbReference>
<feature type="compositionally biased region" description="Low complexity" evidence="7">
    <location>
        <begin position="90"/>
        <end position="109"/>
    </location>
</feature>
<dbReference type="Gene3D" id="2.60.40.1390">
    <property type="entry name" value="NDT80 DNA-binding domain"/>
    <property type="match status" value="1"/>
</dbReference>
<protein>
    <recommendedName>
        <fullName evidence="12">Myelin regulatory factor</fullName>
    </recommendedName>
</protein>
<evidence type="ECO:0000256" key="2">
    <source>
        <dbReference type="ARBA" id="ARBA00022692"/>
    </source>
</evidence>
<dbReference type="PROSITE" id="PS51517">
    <property type="entry name" value="NDT80"/>
    <property type="match status" value="1"/>
</dbReference>
<dbReference type="GO" id="GO:0045893">
    <property type="term" value="P:positive regulation of DNA-templated transcription"/>
    <property type="evidence" value="ECO:0007669"/>
    <property type="project" value="TreeGrafter"/>
</dbReference>
<feature type="compositionally biased region" description="Pro residues" evidence="7">
    <location>
        <begin position="76"/>
        <end position="89"/>
    </location>
</feature>
<keyword evidence="2" id="KW-0812">Transmembrane</keyword>